<sequence length="229" mass="26688">MRERYLYWAERFSAISLRERIIVAVATLVVLLFVWAQFVFLPFEKAQKRLQTQTRNTLDQQIALADELTLLQDKINQDPNIALRKQQRQLQRALLEQREQLEAKLEGLVAPDRMVDLLREVLSDFEGVKLMAINNLPAKPFLLAQDTNVPESPSDTADDANEQTLLYQHEFEMTLEGSYFSALRYLQRLEEMNAGLTWSRLDYKVIRYPDASITVRVQTLSLDERWIGV</sequence>
<dbReference type="KEGG" id="ome:OLMES_0718"/>
<keyword evidence="1" id="KW-0812">Transmembrane</keyword>
<evidence type="ECO:0000313" key="2">
    <source>
        <dbReference type="EMBL" id="ARU54810.1"/>
    </source>
</evidence>
<dbReference type="Proteomes" id="UP000196027">
    <property type="component" value="Chromosome"/>
</dbReference>
<protein>
    <submittedName>
        <fullName evidence="2">MSHA biogenesis protein MshJ</fullName>
    </submittedName>
</protein>
<accession>A0A1Y0I3J3</accession>
<evidence type="ECO:0000313" key="3">
    <source>
        <dbReference type="Proteomes" id="UP000196027"/>
    </source>
</evidence>
<keyword evidence="3" id="KW-1185">Reference proteome</keyword>
<organism evidence="2 3">
    <name type="scientific">Oleiphilus messinensis</name>
    <dbReference type="NCBI Taxonomy" id="141451"/>
    <lineage>
        <taxon>Bacteria</taxon>
        <taxon>Pseudomonadati</taxon>
        <taxon>Pseudomonadota</taxon>
        <taxon>Gammaproteobacteria</taxon>
        <taxon>Oceanospirillales</taxon>
        <taxon>Oleiphilaceae</taxon>
        <taxon>Oleiphilus</taxon>
    </lineage>
</organism>
<keyword evidence="1" id="KW-1133">Transmembrane helix</keyword>
<evidence type="ECO:0000256" key="1">
    <source>
        <dbReference type="SAM" id="Phobius"/>
    </source>
</evidence>
<reference evidence="2 3" key="1">
    <citation type="submission" date="2017-05" db="EMBL/GenBank/DDBJ databases">
        <title>Genomic insights into alkan degradation activity of Oleiphilus messinensis.</title>
        <authorList>
            <person name="Kozyavkin S.A."/>
            <person name="Slesarev A.I."/>
            <person name="Golyshin P.N."/>
            <person name="Korzhenkov A."/>
            <person name="Golyshina O.N."/>
            <person name="Toshchakov S.V."/>
        </authorList>
    </citation>
    <scope>NUCLEOTIDE SEQUENCE [LARGE SCALE GENOMIC DNA]</scope>
    <source>
        <strain evidence="2 3">ME102</strain>
    </source>
</reference>
<name>A0A1Y0I3J3_9GAMM</name>
<dbReference type="OrthoDB" id="9151209at2"/>
<feature type="transmembrane region" description="Helical" evidence="1">
    <location>
        <begin position="21"/>
        <end position="43"/>
    </location>
</feature>
<dbReference type="EMBL" id="CP021425">
    <property type="protein sequence ID" value="ARU54810.1"/>
    <property type="molecule type" value="Genomic_DNA"/>
</dbReference>
<proteinExistence type="predicted"/>
<dbReference type="AlphaFoldDB" id="A0A1Y0I3J3"/>
<dbReference type="RefSeq" id="WP_087459976.1">
    <property type="nucleotide sequence ID" value="NZ_CP021425.1"/>
</dbReference>
<keyword evidence="1" id="KW-0472">Membrane</keyword>
<gene>
    <name evidence="2" type="ORF">OLMES_0718</name>
</gene>